<proteinExistence type="predicted"/>
<keyword evidence="2" id="KW-1133">Transmembrane helix</keyword>
<keyword evidence="2" id="KW-0812">Transmembrane</keyword>
<comment type="caution">
    <text evidence="6">The sequence shown here is derived from an EMBL/GenBank/DDBJ whole genome shotgun (WGS) entry which is preliminary data.</text>
</comment>
<sequence length="311" mass="35033">MRTHYDNLNVSEKASPEVIRAAYKALTQKWHPDKHPDQREKAARYFKIISRAFELLSDPKARAEYDAWLTAQRSTSEPIPEVEQVDEPLPGQSQQVTTQAQAYQEGLADIQPPAVSSNSWLIRLWRGEEGLGMTFWFYGIVGMMLVSIASFILAIAIAEDRGDTASIIRTSQNIYIAYFIFISICVFRAFRRALNTPGDVPHASPHESLRSEPEQSLFEKLLTGKIQARYVIAFGIVAPTIALSILFRLAFEPPNHEEMVMRIYTLCAPILLSCAYIMWSSNKHEVGRRKSAILGCTAVFAALLLLSAYTF</sequence>
<keyword evidence="2" id="KW-0472">Membrane</keyword>
<evidence type="ECO:0000313" key="4">
    <source>
        <dbReference type="EMBL" id="GIZ90723.1"/>
    </source>
</evidence>
<evidence type="ECO:0000256" key="1">
    <source>
        <dbReference type="ARBA" id="ARBA00023186"/>
    </source>
</evidence>
<dbReference type="Gene3D" id="1.10.287.110">
    <property type="entry name" value="DnaJ domain"/>
    <property type="match status" value="1"/>
</dbReference>
<reference evidence="4 7" key="1">
    <citation type="submission" date="2021-07" db="EMBL/GenBank/DDBJ databases">
        <title>Whole genome sequencing of carbapenem-resistant Pseudomonas spp. isolated in Japan.</title>
        <authorList>
            <person name="Suzuki M."/>
            <person name="Maehana S."/>
            <person name="Kitasato H."/>
        </authorList>
    </citation>
    <scope>NUCLEOTIDE SEQUENCE</scope>
    <source>
        <strain evidence="4">KAM435</strain>
        <strain evidence="5 7">KAM436</strain>
    </source>
</reference>
<name>A0AA42SUT1_AQUAC</name>
<dbReference type="PROSITE" id="PS00636">
    <property type="entry name" value="DNAJ_1"/>
    <property type="match status" value="1"/>
</dbReference>
<dbReference type="Proteomes" id="UP000887212">
    <property type="component" value="Unassembled WGS sequence"/>
</dbReference>
<dbReference type="Proteomes" id="UP001158730">
    <property type="component" value="Unassembled WGS sequence"/>
</dbReference>
<accession>A0AA42SUT1</accession>
<dbReference type="Pfam" id="PF00226">
    <property type="entry name" value="DnaJ"/>
    <property type="match status" value="1"/>
</dbReference>
<dbReference type="EMBL" id="BPMS01000031">
    <property type="protein sequence ID" value="GIZ90723.1"/>
    <property type="molecule type" value="Genomic_DNA"/>
</dbReference>
<evidence type="ECO:0000313" key="8">
    <source>
        <dbReference type="Proteomes" id="UP001158730"/>
    </source>
</evidence>
<gene>
    <name evidence="4" type="ORF">KAM435_40500</name>
    <name evidence="5" type="ORF">KAM436_40380</name>
    <name evidence="6" type="ORF">N5C05_20755</name>
</gene>
<evidence type="ECO:0000313" key="7">
    <source>
        <dbReference type="Proteomes" id="UP000887228"/>
    </source>
</evidence>
<dbReference type="InterPro" id="IPR036869">
    <property type="entry name" value="J_dom_sf"/>
</dbReference>
<dbReference type="InterPro" id="IPR050817">
    <property type="entry name" value="DjlA_DnaK_co-chaperone"/>
</dbReference>
<dbReference type="EMBL" id="JAOBYN010000029">
    <property type="protein sequence ID" value="MDH1057179.1"/>
    <property type="molecule type" value="Genomic_DNA"/>
</dbReference>
<dbReference type="PROSITE" id="PS50076">
    <property type="entry name" value="DNAJ_2"/>
    <property type="match status" value="1"/>
</dbReference>
<feature type="transmembrane region" description="Helical" evidence="2">
    <location>
        <begin position="291"/>
        <end position="309"/>
    </location>
</feature>
<evidence type="ECO:0000313" key="5">
    <source>
        <dbReference type="EMBL" id="GIZ95070.1"/>
    </source>
</evidence>
<dbReference type="Proteomes" id="UP000887228">
    <property type="component" value="Unassembled WGS sequence"/>
</dbReference>
<dbReference type="CDD" id="cd06257">
    <property type="entry name" value="DnaJ"/>
    <property type="match status" value="1"/>
</dbReference>
<dbReference type="PRINTS" id="PR00625">
    <property type="entry name" value="JDOMAIN"/>
</dbReference>
<feature type="domain" description="J" evidence="3">
    <location>
        <begin position="3"/>
        <end position="69"/>
    </location>
</feature>
<organism evidence="6 8">
    <name type="scientific">Aquipseudomonas alcaligenes</name>
    <name type="common">Pseudomonas alcaligenes</name>
    <dbReference type="NCBI Taxonomy" id="43263"/>
    <lineage>
        <taxon>Bacteria</taxon>
        <taxon>Pseudomonadati</taxon>
        <taxon>Pseudomonadota</taxon>
        <taxon>Gammaproteobacteria</taxon>
        <taxon>Pseudomonadales</taxon>
        <taxon>Pseudomonadaceae</taxon>
        <taxon>Aquipseudomonas</taxon>
    </lineage>
</organism>
<feature type="transmembrane region" description="Helical" evidence="2">
    <location>
        <begin position="173"/>
        <end position="190"/>
    </location>
</feature>
<reference evidence="6" key="2">
    <citation type="submission" date="2022-09" db="EMBL/GenBank/DDBJ databases">
        <title>Intensive care unit water sources are persistently colonized with multi-drug resistant bacteria and are the site of extensive horizontal gene transfer of antibiotic resistance genes.</title>
        <authorList>
            <person name="Diorio-Toth L."/>
        </authorList>
    </citation>
    <scope>NUCLEOTIDE SEQUENCE</scope>
    <source>
        <strain evidence="6">GD03990</strain>
    </source>
</reference>
<dbReference type="InterPro" id="IPR001623">
    <property type="entry name" value="DnaJ_domain"/>
</dbReference>
<feature type="transmembrane region" description="Helical" evidence="2">
    <location>
        <begin position="135"/>
        <end position="158"/>
    </location>
</feature>
<dbReference type="SMART" id="SM00271">
    <property type="entry name" value="DnaJ"/>
    <property type="match status" value="1"/>
</dbReference>
<dbReference type="PANTHER" id="PTHR24074">
    <property type="entry name" value="CO-CHAPERONE PROTEIN DJLA"/>
    <property type="match status" value="1"/>
</dbReference>
<dbReference type="InterPro" id="IPR018253">
    <property type="entry name" value="DnaJ_domain_CS"/>
</dbReference>
<protein>
    <submittedName>
        <fullName evidence="6">J domain-containing protein</fullName>
    </submittedName>
</protein>
<dbReference type="SUPFAM" id="SSF46565">
    <property type="entry name" value="Chaperone J-domain"/>
    <property type="match status" value="1"/>
</dbReference>
<evidence type="ECO:0000259" key="3">
    <source>
        <dbReference type="PROSITE" id="PS50076"/>
    </source>
</evidence>
<dbReference type="AlphaFoldDB" id="A0AA42SUT1"/>
<feature type="transmembrane region" description="Helical" evidence="2">
    <location>
        <begin position="263"/>
        <end position="279"/>
    </location>
</feature>
<evidence type="ECO:0000313" key="6">
    <source>
        <dbReference type="EMBL" id="MDH1057179.1"/>
    </source>
</evidence>
<dbReference type="RefSeq" id="WP_203792069.1">
    <property type="nucleotide sequence ID" value="NZ_AP024354.1"/>
</dbReference>
<dbReference type="EMBL" id="BPMT01000029">
    <property type="protein sequence ID" value="GIZ95070.1"/>
    <property type="molecule type" value="Genomic_DNA"/>
</dbReference>
<keyword evidence="1" id="KW-0143">Chaperone</keyword>
<feature type="transmembrane region" description="Helical" evidence="2">
    <location>
        <begin position="230"/>
        <end position="251"/>
    </location>
</feature>
<evidence type="ECO:0000256" key="2">
    <source>
        <dbReference type="SAM" id="Phobius"/>
    </source>
</evidence>